<name>A0ABX1I8E6_9GAMM</name>
<evidence type="ECO:0000256" key="1">
    <source>
        <dbReference type="SAM" id="MobiDB-lite"/>
    </source>
</evidence>
<organism evidence="2 3">
    <name type="scientific">Marichromatium bheemlicum</name>
    <dbReference type="NCBI Taxonomy" id="365339"/>
    <lineage>
        <taxon>Bacteria</taxon>
        <taxon>Pseudomonadati</taxon>
        <taxon>Pseudomonadota</taxon>
        <taxon>Gammaproteobacteria</taxon>
        <taxon>Chromatiales</taxon>
        <taxon>Chromatiaceae</taxon>
        <taxon>Marichromatium</taxon>
    </lineage>
</organism>
<sequence>MSWRRIALPGAMLLLLGGCGGGMSDLERYVGEVKSRPPRPVEPLPEIQPIDSFVFEPAERRDPFVPDAGLDPLTSDEMDNQLAPDPNRRKEVLESYALDALRMVGTLEQDAARWGLVRSQDGILHRVRVGNYMGLNNGQIVSIGDDAIELIEVVSDAPGQWRERSAALELSE</sequence>
<evidence type="ECO:0000313" key="3">
    <source>
        <dbReference type="Proteomes" id="UP000740754"/>
    </source>
</evidence>
<protein>
    <submittedName>
        <fullName evidence="2">Pilus assembly protein PilP</fullName>
    </submittedName>
</protein>
<keyword evidence="3" id="KW-1185">Reference proteome</keyword>
<feature type="region of interest" description="Disordered" evidence="1">
    <location>
        <begin position="66"/>
        <end position="86"/>
    </location>
</feature>
<dbReference type="EMBL" id="JAAXKX010000005">
    <property type="protein sequence ID" value="NKN32665.1"/>
    <property type="molecule type" value="Genomic_DNA"/>
</dbReference>
<dbReference type="Pfam" id="PF04351">
    <property type="entry name" value="PilP"/>
    <property type="match status" value="1"/>
</dbReference>
<proteinExistence type="predicted"/>
<gene>
    <name evidence="2" type="ORF">HF203_05450</name>
</gene>
<dbReference type="PROSITE" id="PS51257">
    <property type="entry name" value="PROKAR_LIPOPROTEIN"/>
    <property type="match status" value="1"/>
</dbReference>
<dbReference type="PIRSF" id="PIRSF016481">
    <property type="entry name" value="Pilus_assembly_PilP"/>
    <property type="match status" value="1"/>
</dbReference>
<dbReference type="Gene3D" id="2.30.30.830">
    <property type="match status" value="1"/>
</dbReference>
<evidence type="ECO:0000313" key="2">
    <source>
        <dbReference type="EMBL" id="NKN32665.1"/>
    </source>
</evidence>
<reference evidence="2 3" key="1">
    <citation type="submission" date="2020-04" db="EMBL/GenBank/DDBJ databases">
        <title>Draft Whole-Genome sequence of Marichromatium bheemlicum DSM 18632, type strain.</title>
        <authorList>
            <person name="Kyndt J.A."/>
            <person name="Meyer T.E."/>
        </authorList>
    </citation>
    <scope>NUCLEOTIDE SEQUENCE [LARGE SCALE GENOMIC DNA]</scope>
    <source>
        <strain evidence="2 3">DSM 18632</strain>
    </source>
</reference>
<accession>A0ABX1I8E6</accession>
<dbReference type="InterPro" id="IPR007446">
    <property type="entry name" value="PilP"/>
</dbReference>
<comment type="caution">
    <text evidence="2">The sequence shown here is derived from an EMBL/GenBank/DDBJ whole genome shotgun (WGS) entry which is preliminary data.</text>
</comment>
<dbReference type="Proteomes" id="UP000740754">
    <property type="component" value="Unassembled WGS sequence"/>
</dbReference>
<dbReference type="RefSeq" id="WP_168667418.1">
    <property type="nucleotide sequence ID" value="NZ_JAAXKX010000005.1"/>
</dbReference>